<dbReference type="InterPro" id="IPR016088">
    <property type="entry name" value="Chalcone_isomerase_3-sand"/>
</dbReference>
<dbReference type="Proteomes" id="UP000823046">
    <property type="component" value="Unassembled WGS sequence"/>
</dbReference>
<organism evidence="1 2">
    <name type="scientific">Cardiosporidium cionae</name>
    <dbReference type="NCBI Taxonomy" id="476202"/>
    <lineage>
        <taxon>Eukaryota</taxon>
        <taxon>Sar</taxon>
        <taxon>Alveolata</taxon>
        <taxon>Apicomplexa</taxon>
        <taxon>Aconoidasida</taxon>
        <taxon>Nephromycida</taxon>
        <taxon>Cardiosporidium</taxon>
    </lineage>
</organism>
<gene>
    <name evidence="1" type="ORF">IE077_001244</name>
</gene>
<comment type="caution">
    <text evidence="1">The sequence shown here is derived from an EMBL/GenBank/DDBJ whole genome shotgun (WGS) entry which is preliminary data.</text>
</comment>
<proteinExistence type="predicted"/>
<dbReference type="InterPro" id="IPR036298">
    <property type="entry name" value="Chalcone_isomerase_sf"/>
</dbReference>
<reference evidence="1 2" key="1">
    <citation type="journal article" date="2020" name="bioRxiv">
        <title>Metabolic contributions of an alphaproteobacterial endosymbiont in the apicomplexan Cardiosporidium cionae.</title>
        <authorList>
            <person name="Hunter E.S."/>
            <person name="Paight C.J."/>
            <person name="Lane C.E."/>
        </authorList>
    </citation>
    <scope>NUCLEOTIDE SEQUENCE [LARGE SCALE GENOMIC DNA]</scope>
    <source>
        <strain evidence="1">ESH_2018</strain>
    </source>
</reference>
<evidence type="ECO:0000313" key="2">
    <source>
        <dbReference type="Proteomes" id="UP000823046"/>
    </source>
</evidence>
<dbReference type="SUPFAM" id="SSF54626">
    <property type="entry name" value="Chalcone isomerase"/>
    <property type="match status" value="1"/>
</dbReference>
<accession>A0ABQ7J5Q6</accession>
<keyword evidence="2" id="KW-1185">Reference proteome</keyword>
<name>A0ABQ7J5Q6_9APIC</name>
<sequence>MMRSAVTPISATIFAIVAIEGHNRVQRISKGECVAKASLSHSDSCNSLNLASTKRILSQILFTSSAIADCHNSGTFSSENPNDALLNATPAPPATCNTYREDVMGVDFPTEIEIYIESRLSPKTETLLAAAPKCFKDLCWLPMARAFSLGVYVNKEKVRSKFGDTFHKDPSVCFNTDVEKTMRLVFVSGKNKNHIIEGFGRALTRGVSITGSPSEIEEGHKNVAKFKEMIKGLPFSKGCVLTLLLNSDATPGKLTILFSPNEVEPPVFVGEIDGKSLLFSFHNLYFRNVADGSEPEYAFVAKKLAASFQANKSNF</sequence>
<protein>
    <submittedName>
        <fullName evidence="1">Uncharacterized protein</fullName>
    </submittedName>
</protein>
<evidence type="ECO:0000313" key="1">
    <source>
        <dbReference type="EMBL" id="KAF8819285.1"/>
    </source>
</evidence>
<dbReference type="EMBL" id="JADAQX010000839">
    <property type="protein sequence ID" value="KAF8819285.1"/>
    <property type="molecule type" value="Genomic_DNA"/>
</dbReference>
<dbReference type="Gene3D" id="3.50.70.10">
    <property type="match status" value="1"/>
</dbReference>